<evidence type="ECO:0000313" key="24">
    <source>
        <dbReference type="EMBL" id="RHN17398.1"/>
    </source>
</evidence>
<dbReference type="GO" id="GO:0009398">
    <property type="term" value="P:FMN biosynthetic process"/>
    <property type="evidence" value="ECO:0007669"/>
    <property type="project" value="UniProtKB-UniRule"/>
</dbReference>
<dbReference type="Proteomes" id="UP000261055">
    <property type="component" value="Unassembled WGS sequence"/>
</dbReference>
<dbReference type="EMBL" id="QRQQ01000003">
    <property type="protein sequence ID" value="RHN17398.1"/>
    <property type="molecule type" value="Genomic_DNA"/>
</dbReference>
<dbReference type="GO" id="GO:0008531">
    <property type="term" value="F:riboflavin kinase activity"/>
    <property type="evidence" value="ECO:0007669"/>
    <property type="project" value="UniProtKB-UniRule"/>
</dbReference>
<keyword evidence="5 14" id="KW-0808">Transferase</keyword>
<evidence type="ECO:0000256" key="11">
    <source>
        <dbReference type="ARBA" id="ARBA00023268"/>
    </source>
</evidence>
<evidence type="ECO:0000256" key="10">
    <source>
        <dbReference type="ARBA" id="ARBA00022840"/>
    </source>
</evidence>
<dbReference type="Proteomes" id="UP000283652">
    <property type="component" value="Unassembled WGS sequence"/>
</dbReference>
<dbReference type="Proteomes" id="UP000283630">
    <property type="component" value="Unassembled WGS sequence"/>
</dbReference>
<dbReference type="GO" id="GO:0009231">
    <property type="term" value="P:riboflavin biosynthetic process"/>
    <property type="evidence" value="ECO:0007669"/>
    <property type="project" value="InterPro"/>
</dbReference>
<protein>
    <recommendedName>
        <fullName evidence="14">Riboflavin biosynthesis protein</fullName>
    </recommendedName>
    <domain>
        <recommendedName>
            <fullName evidence="14">Riboflavin kinase</fullName>
            <ecNumber evidence="14">2.7.1.26</ecNumber>
        </recommendedName>
        <alternativeName>
            <fullName evidence="14">Flavokinase</fullName>
        </alternativeName>
    </domain>
    <domain>
        <recommendedName>
            <fullName evidence="14">FMN adenylyltransferase</fullName>
            <ecNumber evidence="14">2.7.7.2</ecNumber>
        </recommendedName>
        <alternativeName>
            <fullName evidence="14">FAD pyrophosphorylase</fullName>
        </alternativeName>
        <alternativeName>
            <fullName evidence="14">FAD synthase</fullName>
        </alternativeName>
    </domain>
</protein>
<dbReference type="EMBL" id="QRUK01000003">
    <property type="protein sequence ID" value="RGR60658.1"/>
    <property type="molecule type" value="Genomic_DNA"/>
</dbReference>
<keyword evidence="3 14" id="KW-0285">Flavoprotein</keyword>
<dbReference type="CDD" id="cd02064">
    <property type="entry name" value="FAD_synthetase_N"/>
    <property type="match status" value="1"/>
</dbReference>
<evidence type="ECO:0000256" key="4">
    <source>
        <dbReference type="ARBA" id="ARBA00022643"/>
    </source>
</evidence>
<evidence type="ECO:0000256" key="3">
    <source>
        <dbReference type="ARBA" id="ARBA00022630"/>
    </source>
</evidence>
<evidence type="ECO:0000256" key="14">
    <source>
        <dbReference type="PIRNR" id="PIRNR004491"/>
    </source>
</evidence>
<keyword evidence="7 14" id="KW-0547">Nucleotide-binding</keyword>
<keyword evidence="4 14" id="KW-0288">FMN</keyword>
<dbReference type="Proteomes" id="UP000283325">
    <property type="component" value="Unassembled WGS sequence"/>
</dbReference>
<dbReference type="EC" id="2.7.1.26" evidence="14"/>
<dbReference type="GO" id="GO:0006747">
    <property type="term" value="P:FAD biosynthetic process"/>
    <property type="evidence" value="ECO:0007669"/>
    <property type="project" value="UniProtKB-UniRule"/>
</dbReference>
<gene>
    <name evidence="22" type="ORF">DW658_01475</name>
    <name evidence="21" type="ORF">DW885_03180</name>
    <name evidence="20" type="ORF">DWX53_03420</name>
    <name evidence="19" type="ORF">DWY33_02655</name>
    <name evidence="24" type="ORF">DWZ24_04655</name>
    <name evidence="23" type="ORF">DWZ98_03265</name>
    <name evidence="18" type="ORF">DXB12_01830</name>
    <name evidence="17" type="ORF">DXD10_02900</name>
    <name evidence="16" type="ORF">DXD84_01415</name>
</gene>
<dbReference type="Proteomes" id="UP000260664">
    <property type="component" value="Unassembled WGS sequence"/>
</dbReference>
<dbReference type="SMART" id="SM00904">
    <property type="entry name" value="Flavokinase"/>
    <property type="match status" value="1"/>
</dbReference>
<dbReference type="EMBL" id="QSGQ01000001">
    <property type="protein sequence ID" value="RHB43030.1"/>
    <property type="molecule type" value="Genomic_DNA"/>
</dbReference>
<name>A0A3E4MKM5_9FIRM</name>
<dbReference type="InterPro" id="IPR023465">
    <property type="entry name" value="Riboflavin_kinase_dom_sf"/>
</dbReference>
<dbReference type="RefSeq" id="WP_117494194.1">
    <property type="nucleotide sequence ID" value="NZ_AP031430.1"/>
</dbReference>
<dbReference type="Proteomes" id="UP000261208">
    <property type="component" value="Unassembled WGS sequence"/>
</dbReference>
<dbReference type="InterPro" id="IPR004821">
    <property type="entry name" value="Cyt_trans-like"/>
</dbReference>
<evidence type="ECO:0000256" key="9">
    <source>
        <dbReference type="ARBA" id="ARBA00022827"/>
    </source>
</evidence>
<evidence type="ECO:0000313" key="17">
    <source>
        <dbReference type="EMBL" id="RGK50187.1"/>
    </source>
</evidence>
<evidence type="ECO:0000256" key="8">
    <source>
        <dbReference type="ARBA" id="ARBA00022777"/>
    </source>
</evidence>
<dbReference type="Pfam" id="PF06574">
    <property type="entry name" value="FAD_syn"/>
    <property type="match status" value="1"/>
</dbReference>
<dbReference type="InterPro" id="IPR023468">
    <property type="entry name" value="Riboflavin_kinase"/>
</dbReference>
<evidence type="ECO:0000256" key="6">
    <source>
        <dbReference type="ARBA" id="ARBA00022695"/>
    </source>
</evidence>
<keyword evidence="10 14" id="KW-0067">ATP-binding</keyword>
<dbReference type="PIRSF" id="PIRSF004491">
    <property type="entry name" value="FAD_Synth"/>
    <property type="match status" value="1"/>
</dbReference>
<feature type="domain" description="Riboflavin kinase" evidence="15">
    <location>
        <begin position="172"/>
        <end position="297"/>
    </location>
</feature>
<dbReference type="EMBL" id="QRPD01000002">
    <property type="protein sequence ID" value="RHL89835.1"/>
    <property type="molecule type" value="Genomic_DNA"/>
</dbReference>
<keyword evidence="6 14" id="KW-0548">Nucleotidyltransferase</keyword>
<dbReference type="GO" id="GO:0005524">
    <property type="term" value="F:ATP binding"/>
    <property type="evidence" value="ECO:0007669"/>
    <property type="project" value="UniProtKB-UniRule"/>
</dbReference>
<comment type="caution">
    <text evidence="17">The sequence shown here is derived from an EMBL/GenBank/DDBJ whole genome shotgun (WGS) entry which is preliminary data.</text>
</comment>
<evidence type="ECO:0000256" key="7">
    <source>
        <dbReference type="ARBA" id="ARBA00022741"/>
    </source>
</evidence>
<comment type="pathway">
    <text evidence="1 14">Cofactor biosynthesis; FAD biosynthesis; FAD from FMN: step 1/1.</text>
</comment>
<evidence type="ECO:0000313" key="31">
    <source>
        <dbReference type="Proteomes" id="UP000284883"/>
    </source>
</evidence>
<evidence type="ECO:0000313" key="29">
    <source>
        <dbReference type="Proteomes" id="UP000283630"/>
    </source>
</evidence>
<evidence type="ECO:0000256" key="12">
    <source>
        <dbReference type="ARBA" id="ARBA00047880"/>
    </source>
</evidence>
<evidence type="ECO:0000313" key="32">
    <source>
        <dbReference type="Proteomes" id="UP000285652"/>
    </source>
</evidence>
<proteinExistence type="inferred from homology"/>
<dbReference type="UniPathway" id="UPA00277">
    <property type="reaction ID" value="UER00407"/>
</dbReference>
<dbReference type="NCBIfam" id="TIGR00083">
    <property type="entry name" value="ribF"/>
    <property type="match status" value="1"/>
</dbReference>
<accession>A0A3E4MKM5</accession>
<keyword evidence="8 14" id="KW-0418">Kinase</keyword>
<evidence type="ECO:0000256" key="2">
    <source>
        <dbReference type="ARBA" id="ARBA00005201"/>
    </source>
</evidence>
<reference evidence="25 26" key="1">
    <citation type="submission" date="2018-08" db="EMBL/GenBank/DDBJ databases">
        <title>A genome reference for cultivated species of the human gut microbiota.</title>
        <authorList>
            <person name="Zou Y."/>
            <person name="Xue W."/>
            <person name="Luo G."/>
        </authorList>
    </citation>
    <scope>NUCLEOTIDE SEQUENCE [LARGE SCALE GENOMIC DNA]</scope>
    <source>
        <strain evidence="20 29">AF19-4AC</strain>
        <strain evidence="19 30">AF25-11</strain>
        <strain evidence="24 32">AF31-13BH</strain>
        <strain evidence="23 28">AF36-1BH</strain>
        <strain evidence="22 33">AM23-7AC</strain>
        <strain evidence="21 31">AM40-15AC</strain>
        <strain evidence="18 26">OM02-12</strain>
        <strain evidence="17 27">TF11-11</strain>
        <strain evidence="16 25">TM09-19AC</strain>
    </source>
</reference>
<dbReference type="EMBL" id="QRWH01000002">
    <property type="protein sequence ID" value="RGT11464.1"/>
    <property type="molecule type" value="Genomic_DNA"/>
</dbReference>
<organism evidence="17 27">
    <name type="scientific">Dorea formicigenerans</name>
    <dbReference type="NCBI Taxonomy" id="39486"/>
    <lineage>
        <taxon>Bacteria</taxon>
        <taxon>Bacillati</taxon>
        <taxon>Bacillota</taxon>
        <taxon>Clostridia</taxon>
        <taxon>Lachnospirales</taxon>
        <taxon>Lachnospiraceae</taxon>
        <taxon>Dorea</taxon>
    </lineage>
</organism>
<evidence type="ECO:0000256" key="13">
    <source>
        <dbReference type="ARBA" id="ARBA00049494"/>
    </source>
</evidence>
<evidence type="ECO:0000313" key="19">
    <source>
        <dbReference type="EMBL" id="RGR60658.1"/>
    </source>
</evidence>
<comment type="catalytic activity">
    <reaction evidence="13 14">
        <text>FMN + ATP + H(+) = FAD + diphosphate</text>
        <dbReference type="Rhea" id="RHEA:17237"/>
        <dbReference type="ChEBI" id="CHEBI:15378"/>
        <dbReference type="ChEBI" id="CHEBI:30616"/>
        <dbReference type="ChEBI" id="CHEBI:33019"/>
        <dbReference type="ChEBI" id="CHEBI:57692"/>
        <dbReference type="ChEBI" id="CHEBI:58210"/>
        <dbReference type="EC" id="2.7.7.2"/>
    </reaction>
</comment>
<dbReference type="EMBL" id="QSQQ01000002">
    <property type="protein sequence ID" value="RGK50187.1"/>
    <property type="molecule type" value="Genomic_DNA"/>
</dbReference>
<evidence type="ECO:0000313" key="27">
    <source>
        <dbReference type="Proteomes" id="UP000261208"/>
    </source>
</evidence>
<dbReference type="Gene3D" id="3.40.50.620">
    <property type="entry name" value="HUPs"/>
    <property type="match status" value="1"/>
</dbReference>
<comment type="similarity">
    <text evidence="14">Belongs to the ribF family.</text>
</comment>
<evidence type="ECO:0000313" key="16">
    <source>
        <dbReference type="EMBL" id="RGI86098.1"/>
    </source>
</evidence>
<evidence type="ECO:0000313" key="22">
    <source>
        <dbReference type="EMBL" id="RHF80950.1"/>
    </source>
</evidence>
<dbReference type="GO" id="GO:0003919">
    <property type="term" value="F:FMN adenylyltransferase activity"/>
    <property type="evidence" value="ECO:0007669"/>
    <property type="project" value="UniProtKB-UniRule"/>
</dbReference>
<evidence type="ECO:0000313" key="21">
    <source>
        <dbReference type="EMBL" id="RHB43030.1"/>
    </source>
</evidence>
<dbReference type="InterPro" id="IPR015865">
    <property type="entry name" value="Riboflavin_kinase_bac/euk"/>
</dbReference>
<dbReference type="NCBIfam" id="NF004162">
    <property type="entry name" value="PRK05627.1-5"/>
    <property type="match status" value="1"/>
</dbReference>
<keyword evidence="26" id="KW-1185">Reference proteome</keyword>
<dbReference type="EMBL" id="QRHN01000001">
    <property type="protein sequence ID" value="RHF80950.1"/>
    <property type="molecule type" value="Genomic_DNA"/>
</dbReference>
<evidence type="ECO:0000313" key="25">
    <source>
        <dbReference type="Proteomes" id="UP000260664"/>
    </source>
</evidence>
<dbReference type="EMBL" id="QSOI01000002">
    <property type="protein sequence ID" value="RGI86098.1"/>
    <property type="molecule type" value="Genomic_DNA"/>
</dbReference>
<dbReference type="EMBL" id="QSVQ01000001">
    <property type="protein sequence ID" value="RGO55056.1"/>
    <property type="molecule type" value="Genomic_DNA"/>
</dbReference>
<evidence type="ECO:0000313" key="23">
    <source>
        <dbReference type="EMBL" id="RHL89835.1"/>
    </source>
</evidence>
<dbReference type="PANTHER" id="PTHR22749">
    <property type="entry name" value="RIBOFLAVIN KINASE/FMN ADENYLYLTRANSFERASE"/>
    <property type="match status" value="1"/>
</dbReference>
<dbReference type="InterPro" id="IPR002606">
    <property type="entry name" value="Riboflavin_kinase_bac"/>
</dbReference>
<dbReference type="Proteomes" id="UP000285652">
    <property type="component" value="Unassembled WGS sequence"/>
</dbReference>
<dbReference type="SUPFAM" id="SSF82114">
    <property type="entry name" value="Riboflavin kinase-like"/>
    <property type="match status" value="1"/>
</dbReference>
<sequence length="298" mass="34443">MQYIRGLEHYDNARKTAVTFGKFDGLHKGHMTLVDTVKKLQDKDDVDSVVCAFDMDSPALLMLPQERQIHLEDEVDYLVDCPFTDEIRQMRAEDFIRNIIIGTFHAAYVVVGTDFQFGYNKEGDIYMLAQYQERYGYRLIVLEKIRYENHIISSTYTKKILGTGNMDLVGRLLGYSYGICGTVEHGHKLGRTLGFPTMNIAWPKRKIIPPRGVYLCRAYMDGYGYNGIANVGVRPTVSNEEKVWLETFLFDYDADAYGKEVMVELIEFVRPEQKFENKEELKARVDKDIASGRQYFKI</sequence>
<evidence type="ECO:0000313" key="26">
    <source>
        <dbReference type="Proteomes" id="UP000261055"/>
    </source>
</evidence>
<keyword evidence="11" id="KW-0511">Multifunctional enzyme</keyword>
<dbReference type="Pfam" id="PF01687">
    <property type="entry name" value="Flavokinase"/>
    <property type="match status" value="1"/>
</dbReference>
<dbReference type="NCBIfam" id="TIGR00125">
    <property type="entry name" value="cyt_tran_rel"/>
    <property type="match status" value="1"/>
</dbReference>
<evidence type="ECO:0000313" key="20">
    <source>
        <dbReference type="EMBL" id="RGT11464.1"/>
    </source>
</evidence>
<dbReference type="AlphaFoldDB" id="A0A3E4MKM5"/>
<evidence type="ECO:0000313" key="18">
    <source>
        <dbReference type="EMBL" id="RGO55056.1"/>
    </source>
</evidence>
<evidence type="ECO:0000256" key="5">
    <source>
        <dbReference type="ARBA" id="ARBA00022679"/>
    </source>
</evidence>
<keyword evidence="9 14" id="KW-0274">FAD</keyword>
<evidence type="ECO:0000256" key="1">
    <source>
        <dbReference type="ARBA" id="ARBA00004726"/>
    </source>
</evidence>
<evidence type="ECO:0000259" key="15">
    <source>
        <dbReference type="SMART" id="SM00904"/>
    </source>
</evidence>
<evidence type="ECO:0000313" key="33">
    <source>
        <dbReference type="Proteomes" id="UP000285666"/>
    </source>
</evidence>
<evidence type="ECO:0000313" key="28">
    <source>
        <dbReference type="Proteomes" id="UP000283325"/>
    </source>
</evidence>
<dbReference type="PANTHER" id="PTHR22749:SF6">
    <property type="entry name" value="RIBOFLAVIN KINASE"/>
    <property type="match status" value="1"/>
</dbReference>
<dbReference type="EC" id="2.7.7.2" evidence="14"/>
<evidence type="ECO:0000313" key="30">
    <source>
        <dbReference type="Proteomes" id="UP000283652"/>
    </source>
</evidence>
<dbReference type="Proteomes" id="UP000285666">
    <property type="component" value="Unassembled WGS sequence"/>
</dbReference>
<dbReference type="Proteomes" id="UP000284883">
    <property type="component" value="Unassembled WGS sequence"/>
</dbReference>
<dbReference type="InterPro" id="IPR014729">
    <property type="entry name" value="Rossmann-like_a/b/a_fold"/>
</dbReference>
<comment type="pathway">
    <text evidence="2 14">Cofactor biosynthesis; FMN biosynthesis; FMN from riboflavin (ATP route): step 1/1.</text>
</comment>
<dbReference type="InterPro" id="IPR015864">
    <property type="entry name" value="FAD_synthase"/>
</dbReference>
<dbReference type="UniPathway" id="UPA00276">
    <property type="reaction ID" value="UER00406"/>
</dbReference>
<dbReference type="SUPFAM" id="SSF52374">
    <property type="entry name" value="Nucleotidylyl transferase"/>
    <property type="match status" value="1"/>
</dbReference>
<comment type="catalytic activity">
    <reaction evidence="12 14">
        <text>riboflavin + ATP = FMN + ADP + H(+)</text>
        <dbReference type="Rhea" id="RHEA:14357"/>
        <dbReference type="ChEBI" id="CHEBI:15378"/>
        <dbReference type="ChEBI" id="CHEBI:30616"/>
        <dbReference type="ChEBI" id="CHEBI:57986"/>
        <dbReference type="ChEBI" id="CHEBI:58210"/>
        <dbReference type="ChEBI" id="CHEBI:456216"/>
        <dbReference type="EC" id="2.7.1.26"/>
    </reaction>
</comment>
<dbReference type="Gene3D" id="2.40.30.30">
    <property type="entry name" value="Riboflavin kinase-like"/>
    <property type="match status" value="1"/>
</dbReference>